<keyword evidence="1 5" id="KW-0479">Metal-binding</keyword>
<feature type="domain" description="C3H1-type" evidence="7">
    <location>
        <begin position="204"/>
        <end position="232"/>
    </location>
</feature>
<dbReference type="SMART" id="SM00356">
    <property type="entry name" value="ZnF_C3H1"/>
    <property type="match status" value="7"/>
</dbReference>
<evidence type="ECO:0000256" key="4">
    <source>
        <dbReference type="ARBA" id="ARBA00023125"/>
    </source>
</evidence>
<sequence length="480" mass="53781">MVDDDGWEDNAAGTWAEESCWSQKREQEEELSKEFEKNVALTEESYNPDGNGDSQGTKHEYPSRPFAEDCPFYLRTGYCKFGFCCKFNHPVRGDFQGLKENERGGFVGQHLGQIQCKFYQSTGGCKHGEACRFKHSIEKSEESKGEGLMEKTVQIQCKFYQGTEGCKHGEACRFSHSMEKSENPLPFSGVNGMKESKGGSLVEMTGLIGCKYHLSAGGCKYGNTCKFSHSKEKPQTYIKKSEKASPELNFLGLPIRVHEIECPFYMRNGSCAYGVDCRFNHPDPVADEGSDHFNEASNPASRSWSPNIISRKTVPNLDNHSFHPHWMLKSKFNSLQAKAELPLSSPALGNLTKTADTSTYHQFNEFPERPGEPLCDYFMKTGNCKYRSACKFHHPKNGDGKSPGSVYPQAKAELALSSPALGNLTKTADTSTYHQFNEFPERPGEPLCDYFMKTGNCKYRSACKFHHPKNGDGKSPVCTW</sequence>
<evidence type="ECO:0000256" key="2">
    <source>
        <dbReference type="ARBA" id="ARBA00022771"/>
    </source>
</evidence>
<feature type="domain" description="C3H1-type" evidence="7">
    <location>
        <begin position="111"/>
        <end position="138"/>
    </location>
</feature>
<feature type="domain" description="C3H1-type" evidence="7">
    <location>
        <begin position="369"/>
        <end position="397"/>
    </location>
</feature>
<name>A0A2H5QKS6_CITUN</name>
<keyword evidence="3 5" id="KW-0862">Zinc</keyword>
<dbReference type="Gene3D" id="4.10.1000.10">
    <property type="entry name" value="Zinc finger, CCCH-type"/>
    <property type="match status" value="3"/>
</dbReference>
<gene>
    <name evidence="8" type="ORF">CUMW_239550</name>
</gene>
<dbReference type="GO" id="GO:0008270">
    <property type="term" value="F:zinc ion binding"/>
    <property type="evidence" value="ECO:0007669"/>
    <property type="project" value="UniProtKB-KW"/>
</dbReference>
<dbReference type="Gene3D" id="2.30.30.1190">
    <property type="match status" value="1"/>
</dbReference>
<evidence type="ECO:0000256" key="6">
    <source>
        <dbReference type="SAM" id="MobiDB-lite"/>
    </source>
</evidence>
<dbReference type="PROSITE" id="PS50103">
    <property type="entry name" value="ZF_C3H1"/>
    <property type="match status" value="7"/>
</dbReference>
<feature type="domain" description="C3H1-type" evidence="7">
    <location>
        <begin position="64"/>
        <end position="92"/>
    </location>
</feature>
<dbReference type="PANTHER" id="PTHR12506:SF75">
    <property type="entry name" value="ZINC FINGER CCCH DOMAIN-CONTAINING PROTEIN 67-LIKE"/>
    <property type="match status" value="1"/>
</dbReference>
<dbReference type="Pfam" id="PF00642">
    <property type="entry name" value="zf-CCCH"/>
    <property type="match status" value="6"/>
</dbReference>
<feature type="zinc finger region" description="C3H1-type" evidence="5">
    <location>
        <begin position="204"/>
        <end position="232"/>
    </location>
</feature>
<evidence type="ECO:0000256" key="1">
    <source>
        <dbReference type="ARBA" id="ARBA00022723"/>
    </source>
</evidence>
<feature type="zinc finger region" description="C3H1-type" evidence="5">
    <location>
        <begin position="64"/>
        <end position="92"/>
    </location>
</feature>
<feature type="compositionally biased region" description="Basic and acidic residues" evidence="6">
    <location>
        <begin position="23"/>
        <end position="37"/>
    </location>
</feature>
<dbReference type="InterPro" id="IPR050974">
    <property type="entry name" value="Plant_ZF_CCCH"/>
</dbReference>
<dbReference type="EMBL" id="BDQV01000463">
    <property type="protein sequence ID" value="GAY65224.1"/>
    <property type="molecule type" value="Genomic_DNA"/>
</dbReference>
<dbReference type="Pfam" id="PF14608">
    <property type="entry name" value="zf-CCCH_2"/>
    <property type="match status" value="1"/>
</dbReference>
<feature type="domain" description="C3H1-type" evidence="7">
    <location>
        <begin position="151"/>
        <end position="179"/>
    </location>
</feature>
<evidence type="ECO:0000259" key="7">
    <source>
        <dbReference type="PROSITE" id="PS50103"/>
    </source>
</evidence>
<dbReference type="GO" id="GO:0003729">
    <property type="term" value="F:mRNA binding"/>
    <property type="evidence" value="ECO:0007669"/>
    <property type="project" value="TreeGrafter"/>
</dbReference>
<evidence type="ECO:0000313" key="8">
    <source>
        <dbReference type="EMBL" id="GAY65224.1"/>
    </source>
</evidence>
<dbReference type="AlphaFoldDB" id="A0A2H5QKS6"/>
<feature type="zinc finger region" description="C3H1-type" evidence="5">
    <location>
        <begin position="111"/>
        <end position="138"/>
    </location>
</feature>
<keyword evidence="4" id="KW-0238">DNA-binding</keyword>
<dbReference type="GO" id="GO:0003677">
    <property type="term" value="F:DNA binding"/>
    <property type="evidence" value="ECO:0007669"/>
    <property type="project" value="UniProtKB-KW"/>
</dbReference>
<comment type="caution">
    <text evidence="8">The sequence shown here is derived from an EMBL/GenBank/DDBJ whole genome shotgun (WGS) entry which is preliminary data.</text>
</comment>
<reference evidence="8 9" key="1">
    <citation type="journal article" date="2017" name="Front. Genet.">
        <title>Draft sequencing of the heterozygous diploid genome of Satsuma (Citrus unshiu Marc.) using a hybrid assembly approach.</title>
        <authorList>
            <person name="Shimizu T."/>
            <person name="Tanizawa Y."/>
            <person name="Mochizuki T."/>
            <person name="Nagasaki H."/>
            <person name="Yoshioka T."/>
            <person name="Toyoda A."/>
            <person name="Fujiyama A."/>
            <person name="Kaminuma E."/>
            <person name="Nakamura Y."/>
        </authorList>
    </citation>
    <scope>NUCLEOTIDE SEQUENCE [LARGE SCALE GENOMIC DNA]</scope>
    <source>
        <strain evidence="9">cv. Miyagawa wase</strain>
    </source>
</reference>
<dbReference type="InterPro" id="IPR000571">
    <property type="entry name" value="Znf_CCCH"/>
</dbReference>
<feature type="domain" description="C3H1-type" evidence="7">
    <location>
        <begin position="256"/>
        <end position="284"/>
    </location>
</feature>
<keyword evidence="9" id="KW-1185">Reference proteome</keyword>
<evidence type="ECO:0000256" key="3">
    <source>
        <dbReference type="ARBA" id="ARBA00022833"/>
    </source>
</evidence>
<accession>A0A2H5QKS6</accession>
<feature type="zinc finger region" description="C3H1-type" evidence="5">
    <location>
        <begin position="369"/>
        <end position="397"/>
    </location>
</feature>
<dbReference type="PANTHER" id="PTHR12506">
    <property type="entry name" value="PROTEIN PHOSPHATASE RELATED"/>
    <property type="match status" value="1"/>
</dbReference>
<evidence type="ECO:0000256" key="5">
    <source>
        <dbReference type="PROSITE-ProRule" id="PRU00723"/>
    </source>
</evidence>
<feature type="domain" description="C3H1-type" evidence="7">
    <location>
        <begin position="442"/>
        <end position="470"/>
    </location>
</feature>
<proteinExistence type="predicted"/>
<feature type="zinc finger region" description="C3H1-type" evidence="5">
    <location>
        <begin position="151"/>
        <end position="179"/>
    </location>
</feature>
<feature type="region of interest" description="Disordered" evidence="6">
    <location>
        <begin position="1"/>
        <end position="60"/>
    </location>
</feature>
<dbReference type="STRING" id="55188.A0A2H5QKS6"/>
<evidence type="ECO:0000313" key="9">
    <source>
        <dbReference type="Proteomes" id="UP000236630"/>
    </source>
</evidence>
<dbReference type="SUPFAM" id="SSF90229">
    <property type="entry name" value="CCCH zinc finger"/>
    <property type="match status" value="5"/>
</dbReference>
<feature type="zinc finger region" description="C3H1-type" evidence="5">
    <location>
        <begin position="442"/>
        <end position="470"/>
    </location>
</feature>
<organism evidence="8 9">
    <name type="scientific">Citrus unshiu</name>
    <name type="common">Satsuma mandarin</name>
    <name type="synonym">Citrus nobilis var. unshiu</name>
    <dbReference type="NCBI Taxonomy" id="55188"/>
    <lineage>
        <taxon>Eukaryota</taxon>
        <taxon>Viridiplantae</taxon>
        <taxon>Streptophyta</taxon>
        <taxon>Embryophyta</taxon>
        <taxon>Tracheophyta</taxon>
        <taxon>Spermatophyta</taxon>
        <taxon>Magnoliopsida</taxon>
        <taxon>eudicotyledons</taxon>
        <taxon>Gunneridae</taxon>
        <taxon>Pentapetalae</taxon>
        <taxon>rosids</taxon>
        <taxon>malvids</taxon>
        <taxon>Sapindales</taxon>
        <taxon>Rutaceae</taxon>
        <taxon>Aurantioideae</taxon>
        <taxon>Citrus</taxon>
    </lineage>
</organism>
<keyword evidence="2 5" id="KW-0863">Zinc-finger</keyword>
<protein>
    <recommendedName>
        <fullName evidence="7">C3H1-type domain-containing protein</fullName>
    </recommendedName>
</protein>
<feature type="zinc finger region" description="C3H1-type" evidence="5">
    <location>
        <begin position="256"/>
        <end position="284"/>
    </location>
</feature>
<dbReference type="InterPro" id="IPR036855">
    <property type="entry name" value="Znf_CCCH_sf"/>
</dbReference>
<dbReference type="Proteomes" id="UP000236630">
    <property type="component" value="Unassembled WGS sequence"/>
</dbReference>